<evidence type="ECO:0000313" key="2">
    <source>
        <dbReference type="EMBL" id="VDI26560.1"/>
    </source>
</evidence>
<dbReference type="InterPro" id="IPR036179">
    <property type="entry name" value="Ig-like_dom_sf"/>
</dbReference>
<feature type="non-terminal residue" evidence="2">
    <location>
        <position position="79"/>
    </location>
</feature>
<gene>
    <name evidence="2" type="ORF">MGAL_10B079697</name>
</gene>
<dbReference type="AlphaFoldDB" id="A0A8B6E0U1"/>
<dbReference type="Proteomes" id="UP000596742">
    <property type="component" value="Unassembled WGS sequence"/>
</dbReference>
<reference evidence="2" key="1">
    <citation type="submission" date="2018-11" db="EMBL/GenBank/DDBJ databases">
        <authorList>
            <person name="Alioto T."/>
            <person name="Alioto T."/>
        </authorList>
    </citation>
    <scope>NUCLEOTIDE SEQUENCE</scope>
</reference>
<feature type="non-terminal residue" evidence="2">
    <location>
        <position position="1"/>
    </location>
</feature>
<organism evidence="2 3">
    <name type="scientific">Mytilus galloprovincialis</name>
    <name type="common">Mediterranean mussel</name>
    <dbReference type="NCBI Taxonomy" id="29158"/>
    <lineage>
        <taxon>Eukaryota</taxon>
        <taxon>Metazoa</taxon>
        <taxon>Spiralia</taxon>
        <taxon>Lophotrochozoa</taxon>
        <taxon>Mollusca</taxon>
        <taxon>Bivalvia</taxon>
        <taxon>Autobranchia</taxon>
        <taxon>Pteriomorphia</taxon>
        <taxon>Mytilida</taxon>
        <taxon>Mytiloidea</taxon>
        <taxon>Mytilidae</taxon>
        <taxon>Mytilinae</taxon>
        <taxon>Mytilus</taxon>
    </lineage>
</organism>
<comment type="caution">
    <text evidence="2">The sequence shown here is derived from an EMBL/GenBank/DDBJ whole genome shotgun (WGS) entry which is preliminary data.</text>
</comment>
<feature type="domain" description="Ig-like" evidence="1">
    <location>
        <begin position="44"/>
        <end position="79"/>
    </location>
</feature>
<proteinExistence type="predicted"/>
<dbReference type="Gene3D" id="2.60.40.10">
    <property type="entry name" value="Immunoglobulins"/>
    <property type="match status" value="1"/>
</dbReference>
<protein>
    <recommendedName>
        <fullName evidence="1">Ig-like domain-containing protein</fullName>
    </recommendedName>
</protein>
<dbReference type="InterPro" id="IPR013783">
    <property type="entry name" value="Ig-like_fold"/>
</dbReference>
<sequence length="79" mass="8519">QCATIAQSNPQGICSFCCDTELCNRNCNIKSTMAPITPILLTAPIITQTIIQPTNIKYGDTVTIQCIATGNPKPTIDFM</sequence>
<name>A0A8B6E0U1_MYTGA</name>
<evidence type="ECO:0000259" key="1">
    <source>
        <dbReference type="PROSITE" id="PS50835"/>
    </source>
</evidence>
<keyword evidence="3" id="KW-1185">Reference proteome</keyword>
<dbReference type="SUPFAM" id="SSF48726">
    <property type="entry name" value="Immunoglobulin"/>
    <property type="match status" value="1"/>
</dbReference>
<accession>A0A8B6E0U1</accession>
<evidence type="ECO:0000313" key="3">
    <source>
        <dbReference type="Proteomes" id="UP000596742"/>
    </source>
</evidence>
<dbReference type="EMBL" id="UYJE01004259">
    <property type="protein sequence ID" value="VDI26560.1"/>
    <property type="molecule type" value="Genomic_DNA"/>
</dbReference>
<dbReference type="PROSITE" id="PS50835">
    <property type="entry name" value="IG_LIKE"/>
    <property type="match status" value="1"/>
</dbReference>
<dbReference type="InterPro" id="IPR007110">
    <property type="entry name" value="Ig-like_dom"/>
</dbReference>